<dbReference type="Proteomes" id="UP000676336">
    <property type="component" value="Unassembled WGS sequence"/>
</dbReference>
<evidence type="ECO:0000313" key="10">
    <source>
        <dbReference type="Proteomes" id="UP000681967"/>
    </source>
</evidence>
<keyword evidence="4 6" id="KW-0009">Actin-binding</keyword>
<dbReference type="GO" id="GO:0051015">
    <property type="term" value="F:actin filament binding"/>
    <property type="evidence" value="ECO:0007669"/>
    <property type="project" value="TreeGrafter"/>
</dbReference>
<protein>
    <recommendedName>
        <fullName evidence="6">Arp2/3 complex 34 kDa subunit</fullName>
    </recommendedName>
</protein>
<dbReference type="Pfam" id="PF04045">
    <property type="entry name" value="P34-Arc"/>
    <property type="match status" value="1"/>
</dbReference>
<evidence type="ECO:0000256" key="2">
    <source>
        <dbReference type="ARBA" id="ARBA00007192"/>
    </source>
</evidence>
<dbReference type="GO" id="GO:0005200">
    <property type="term" value="F:structural constituent of cytoskeleton"/>
    <property type="evidence" value="ECO:0007669"/>
    <property type="project" value="TreeGrafter"/>
</dbReference>
<dbReference type="Gene3D" id="3.30.1460.20">
    <property type="match status" value="1"/>
</dbReference>
<keyword evidence="5 6" id="KW-0206">Cytoskeleton</keyword>
<evidence type="ECO:0000256" key="1">
    <source>
        <dbReference type="ARBA" id="ARBA00004245"/>
    </source>
</evidence>
<evidence type="ECO:0000256" key="5">
    <source>
        <dbReference type="ARBA" id="ARBA00023212"/>
    </source>
</evidence>
<dbReference type="GO" id="GO:0005885">
    <property type="term" value="C:Arp2/3 protein complex"/>
    <property type="evidence" value="ECO:0007669"/>
    <property type="project" value="InterPro"/>
</dbReference>
<dbReference type="GO" id="GO:0030041">
    <property type="term" value="P:actin filament polymerization"/>
    <property type="evidence" value="ECO:0007669"/>
    <property type="project" value="InterPro"/>
</dbReference>
<evidence type="ECO:0000313" key="7">
    <source>
        <dbReference type="EMBL" id="CAF3932562.1"/>
    </source>
</evidence>
<organism evidence="9 10">
    <name type="scientific">Rotaria magnacalcarata</name>
    <dbReference type="NCBI Taxonomy" id="392030"/>
    <lineage>
        <taxon>Eukaryota</taxon>
        <taxon>Metazoa</taxon>
        <taxon>Spiralia</taxon>
        <taxon>Gnathifera</taxon>
        <taxon>Rotifera</taxon>
        <taxon>Eurotatoria</taxon>
        <taxon>Bdelloidea</taxon>
        <taxon>Philodinida</taxon>
        <taxon>Philodinidae</taxon>
        <taxon>Rotaria</taxon>
    </lineage>
</organism>
<dbReference type="PANTHER" id="PTHR12058:SF0">
    <property type="entry name" value="ACTIN-RELATED PROTEIN 2_3 COMPLEX SUBUNIT 2"/>
    <property type="match status" value="1"/>
</dbReference>
<dbReference type="EMBL" id="CAJOBJ010002608">
    <property type="protein sequence ID" value="CAF3932808.1"/>
    <property type="molecule type" value="Genomic_DNA"/>
</dbReference>
<dbReference type="GO" id="GO:0034314">
    <property type="term" value="P:Arp2/3 complex-mediated actin nucleation"/>
    <property type="evidence" value="ECO:0007669"/>
    <property type="project" value="InterPro"/>
</dbReference>
<dbReference type="EMBL" id="CAJOBH010004405">
    <property type="protein sequence ID" value="CAF3988716.1"/>
    <property type="molecule type" value="Genomic_DNA"/>
</dbReference>
<comment type="subcellular location">
    <subcellularLocation>
        <location evidence="1 6">Cytoplasm</location>
        <location evidence="1 6">Cytoskeleton</location>
    </subcellularLocation>
</comment>
<comment type="caution">
    <text evidence="9">The sequence shown here is derived from an EMBL/GenBank/DDBJ whole genome shotgun (WGS) entry which is preliminary data.</text>
</comment>
<dbReference type="EMBL" id="CAJOBI010002519">
    <property type="protein sequence ID" value="CAF3932562.1"/>
    <property type="molecule type" value="Genomic_DNA"/>
</dbReference>
<reference evidence="9" key="1">
    <citation type="submission" date="2021-02" db="EMBL/GenBank/DDBJ databases">
        <authorList>
            <person name="Nowell W R."/>
        </authorList>
    </citation>
    <scope>NUCLEOTIDE SEQUENCE</scope>
</reference>
<dbReference type="SUPFAM" id="SSF69645">
    <property type="entry name" value="Arp2/3 complex subunits"/>
    <property type="match status" value="1"/>
</dbReference>
<dbReference type="InterPro" id="IPR034666">
    <property type="entry name" value="ARPC2/4"/>
</dbReference>
<proteinExistence type="inferred from homology"/>
<evidence type="ECO:0000256" key="6">
    <source>
        <dbReference type="RuleBase" id="RU364015"/>
    </source>
</evidence>
<comment type="similarity">
    <text evidence="2 6">Belongs to the ARPC2 family.</text>
</comment>
<evidence type="ECO:0000313" key="8">
    <source>
        <dbReference type="EMBL" id="CAF3932808.1"/>
    </source>
</evidence>
<gene>
    <name evidence="9" type="ORF">BYL167_LOCUS13024</name>
    <name evidence="8" type="ORF">GIL414_LOCUS8167</name>
    <name evidence="7" type="ORF">SMN809_LOCUS8277</name>
</gene>
<dbReference type="PANTHER" id="PTHR12058">
    <property type="entry name" value="ARP2/3 COMPLEX 34 KDA SUBUNIT"/>
    <property type="match status" value="1"/>
</dbReference>
<comment type="function">
    <text evidence="6">Functions as actin-binding component of the Arp2/3 complex which is involved in regulation of actin polymerization and together with an activating nucleation-promoting factor (NPF) mediates the formation of branched actin networks.</text>
</comment>
<accession>A0A8S2ND65</accession>
<comment type="subunit">
    <text evidence="6">Component of the Arp2/3 complex.</text>
</comment>
<evidence type="ECO:0000313" key="9">
    <source>
        <dbReference type="EMBL" id="CAF3988716.1"/>
    </source>
</evidence>
<dbReference type="AlphaFoldDB" id="A0A8S2ND65"/>
<name>A0A8S2ND65_9BILA</name>
<dbReference type="InterPro" id="IPR007188">
    <property type="entry name" value="ARPC2"/>
</dbReference>
<sequence>MYVDASSDRVIVIFPTIFKDVDDNIIGRVFMEEFKERRRQFQQAPRVIVSYRTPPEELKDMYEACIDDSISYLTFVPFPHHTKEVARDNTIKLIHTLRNYFHYHIKCCTICAYLHAHMRYKTNEFLKRLS</sequence>
<dbReference type="Proteomes" id="UP000681967">
    <property type="component" value="Unassembled WGS sequence"/>
</dbReference>
<evidence type="ECO:0000256" key="4">
    <source>
        <dbReference type="ARBA" id="ARBA00023203"/>
    </source>
</evidence>
<dbReference type="Proteomes" id="UP000681720">
    <property type="component" value="Unassembled WGS sequence"/>
</dbReference>
<keyword evidence="3 6" id="KW-0963">Cytoplasm</keyword>
<evidence type="ECO:0000256" key="3">
    <source>
        <dbReference type="ARBA" id="ARBA00022490"/>
    </source>
</evidence>